<evidence type="ECO:0000313" key="2">
    <source>
        <dbReference type="Proteomes" id="UP000004291"/>
    </source>
</evidence>
<dbReference type="OrthoDB" id="9808290at2"/>
<dbReference type="eggNOG" id="COG1430">
    <property type="taxonomic scope" value="Bacteria"/>
</dbReference>
<name>A9D9Z1_HOEPD</name>
<dbReference type="InterPro" id="IPR038695">
    <property type="entry name" value="Saro_0823-like_sf"/>
</dbReference>
<dbReference type="Gene3D" id="2.60.120.1140">
    <property type="entry name" value="Protein of unknown function DUF192"/>
    <property type="match status" value="1"/>
</dbReference>
<organism evidence="1 2">
    <name type="scientific">Hoeflea phototrophica (strain DSM 17068 / NCIMB 14078 / DFL-43)</name>
    <dbReference type="NCBI Taxonomy" id="411684"/>
    <lineage>
        <taxon>Bacteria</taxon>
        <taxon>Pseudomonadati</taxon>
        <taxon>Pseudomonadota</taxon>
        <taxon>Alphaproteobacteria</taxon>
        <taxon>Hyphomicrobiales</taxon>
        <taxon>Rhizobiaceae</taxon>
        <taxon>Hoeflea</taxon>
    </lineage>
</organism>
<dbReference type="AlphaFoldDB" id="A9D9Z1"/>
<dbReference type="EMBL" id="ABIA03000002">
    <property type="protein sequence ID" value="EDQ33008.1"/>
    <property type="molecule type" value="Genomic_DNA"/>
</dbReference>
<dbReference type="Pfam" id="PF02643">
    <property type="entry name" value="DUF192"/>
    <property type="match status" value="1"/>
</dbReference>
<sequence length="171" mass="18569">MHRFQNPTESREIFAQRVAAAFLAALLFCFVLPESGVAKTLPTDGDPIIVETGSGPVEFSVELALTPADRSTGLMNRQSMPATHGMLFRFERSRQVLMWMKNTPLPLDMVFINEEGVVAGIAADTTPFSEAIIPSPGPVRYVLELNAGTAARTGIRAGDKVRHRVVGTQSD</sequence>
<gene>
    <name evidence="1" type="ORF">HPDFL43_08664</name>
</gene>
<dbReference type="STRING" id="411684.HPDFL43_08664"/>
<reference evidence="1 2" key="2">
    <citation type="submission" date="2012-06" db="EMBL/GenBank/DDBJ databases">
        <authorList>
            <person name="Fiebig A."/>
        </authorList>
    </citation>
    <scope>NUCLEOTIDE SEQUENCE [LARGE SCALE GENOMIC DNA]</scope>
    <source>
        <strain evidence="1 2">DFL-43</strain>
    </source>
</reference>
<dbReference type="HOGENOM" id="CLU_097039_2_1_5"/>
<evidence type="ECO:0008006" key="3">
    <source>
        <dbReference type="Google" id="ProtNLM"/>
    </source>
</evidence>
<dbReference type="Proteomes" id="UP000004291">
    <property type="component" value="Chromosome"/>
</dbReference>
<dbReference type="PANTHER" id="PTHR37953">
    <property type="entry name" value="UPF0127 PROTEIN MJ1496"/>
    <property type="match status" value="1"/>
</dbReference>
<dbReference type="PANTHER" id="PTHR37953:SF1">
    <property type="entry name" value="UPF0127 PROTEIN MJ1496"/>
    <property type="match status" value="1"/>
</dbReference>
<dbReference type="InterPro" id="IPR003795">
    <property type="entry name" value="DUF192"/>
</dbReference>
<evidence type="ECO:0000313" key="1">
    <source>
        <dbReference type="EMBL" id="EDQ33008.1"/>
    </source>
</evidence>
<dbReference type="RefSeq" id="WP_007197512.1">
    <property type="nucleotide sequence ID" value="NZ_CM002917.1"/>
</dbReference>
<protein>
    <recommendedName>
        <fullName evidence="3">DUF192 domain-containing protein</fullName>
    </recommendedName>
</protein>
<accession>A9D9Z1</accession>
<proteinExistence type="predicted"/>
<comment type="caution">
    <text evidence="1">The sequence shown here is derived from an EMBL/GenBank/DDBJ whole genome shotgun (WGS) entry which is preliminary data.</text>
</comment>
<keyword evidence="2" id="KW-1185">Reference proteome</keyword>
<reference evidence="1 2" key="1">
    <citation type="submission" date="2007-10" db="EMBL/GenBank/DDBJ databases">
        <authorList>
            <person name="Wagner-Dobler I."/>
            <person name="Ferriera S."/>
            <person name="Johnson J."/>
            <person name="Kravitz S."/>
            <person name="Beeson K."/>
            <person name="Sutton G."/>
            <person name="Rogers Y.-H."/>
            <person name="Friedman R."/>
            <person name="Frazier M."/>
            <person name="Venter J.C."/>
        </authorList>
    </citation>
    <scope>NUCLEOTIDE SEQUENCE [LARGE SCALE GENOMIC DNA]</scope>
    <source>
        <strain evidence="1 2">DFL-43</strain>
    </source>
</reference>